<sequence>MDERAAGAMVFLSRDLDRASLNRAVRDGSLERLRRGAYGRRIDAEDRYTRERIRARQHMNALARQLAGPFWFSHSSAAVLHDLPLIRPLTSTHLTQIQRPSGRADPTITRHTRTIGSGDTAVVDALPVTSLARTTLDCAMTMPDLDALTVLDRALAAPGLAEDLEEELAKLHGTTGSARARWCLERADARAESPGETATRFTLLRHGLRVPALQIPVHTRHGKYRIDLGWPDLKIGIEFDGKVKYTRMAAGDPAEVVFREKRRQDHLEREGWVIIRVVWADLYRPGEFIAEVLRRLDERTTGLFIA</sequence>
<evidence type="ECO:0000313" key="1">
    <source>
        <dbReference type="EMBL" id="HIZ36374.1"/>
    </source>
</evidence>
<name>A0A9D2EEV2_9MICO</name>
<dbReference type="Gene3D" id="3.40.960.10">
    <property type="entry name" value="VSR Endonuclease"/>
    <property type="match status" value="1"/>
</dbReference>
<dbReference type="SUPFAM" id="SSF52980">
    <property type="entry name" value="Restriction endonuclease-like"/>
    <property type="match status" value="1"/>
</dbReference>
<comment type="caution">
    <text evidence="1">The sequence shown here is derived from an EMBL/GenBank/DDBJ whole genome shotgun (WGS) entry which is preliminary data.</text>
</comment>
<protein>
    <recommendedName>
        <fullName evidence="3">DUF559 domain-containing protein</fullName>
    </recommendedName>
</protein>
<reference evidence="1" key="1">
    <citation type="journal article" date="2021" name="PeerJ">
        <title>Extensive microbial diversity within the chicken gut microbiome revealed by metagenomics and culture.</title>
        <authorList>
            <person name="Gilroy R."/>
            <person name="Ravi A."/>
            <person name="Getino M."/>
            <person name="Pursley I."/>
            <person name="Horton D.L."/>
            <person name="Alikhan N.F."/>
            <person name="Baker D."/>
            <person name="Gharbi K."/>
            <person name="Hall N."/>
            <person name="Watson M."/>
            <person name="Adriaenssens E.M."/>
            <person name="Foster-Nyarko E."/>
            <person name="Jarju S."/>
            <person name="Secka A."/>
            <person name="Antonio M."/>
            <person name="Oren A."/>
            <person name="Chaudhuri R.R."/>
            <person name="La Ragione R."/>
            <person name="Hildebrand F."/>
            <person name="Pallen M.J."/>
        </authorList>
    </citation>
    <scope>NUCLEOTIDE SEQUENCE</scope>
    <source>
        <strain evidence="1">ChiGjej4B4-7305</strain>
    </source>
</reference>
<evidence type="ECO:0008006" key="3">
    <source>
        <dbReference type="Google" id="ProtNLM"/>
    </source>
</evidence>
<dbReference type="EMBL" id="DXBY01000194">
    <property type="protein sequence ID" value="HIZ36374.1"/>
    <property type="molecule type" value="Genomic_DNA"/>
</dbReference>
<proteinExistence type="predicted"/>
<dbReference type="AlphaFoldDB" id="A0A9D2EEV2"/>
<accession>A0A9D2EEV2</accession>
<gene>
    <name evidence="1" type="ORF">H9815_11395</name>
</gene>
<dbReference type="InterPro" id="IPR011335">
    <property type="entry name" value="Restrct_endonuc-II-like"/>
</dbReference>
<evidence type="ECO:0000313" key="2">
    <source>
        <dbReference type="Proteomes" id="UP000824037"/>
    </source>
</evidence>
<organism evidence="1 2">
    <name type="scientific">Candidatus Ruania gallistercoris</name>
    <dbReference type="NCBI Taxonomy" id="2838746"/>
    <lineage>
        <taxon>Bacteria</taxon>
        <taxon>Bacillati</taxon>
        <taxon>Actinomycetota</taxon>
        <taxon>Actinomycetes</taxon>
        <taxon>Micrococcales</taxon>
        <taxon>Ruaniaceae</taxon>
        <taxon>Ruania</taxon>
    </lineage>
</organism>
<dbReference type="Proteomes" id="UP000824037">
    <property type="component" value="Unassembled WGS sequence"/>
</dbReference>
<reference evidence="1" key="2">
    <citation type="submission" date="2021-04" db="EMBL/GenBank/DDBJ databases">
        <authorList>
            <person name="Gilroy R."/>
        </authorList>
    </citation>
    <scope>NUCLEOTIDE SEQUENCE</scope>
    <source>
        <strain evidence="1">ChiGjej4B4-7305</strain>
    </source>
</reference>